<evidence type="ECO:0000256" key="18">
    <source>
        <dbReference type="ARBA" id="ARBA00041418"/>
    </source>
</evidence>
<dbReference type="Pfam" id="PF01098">
    <property type="entry name" value="FTSW_RODA_SPOVE"/>
    <property type="match status" value="1"/>
</dbReference>
<evidence type="ECO:0000256" key="10">
    <source>
        <dbReference type="ARBA" id="ARBA00022989"/>
    </source>
</evidence>
<dbReference type="GO" id="GO:0008955">
    <property type="term" value="F:peptidoglycan glycosyltransferase activity"/>
    <property type="evidence" value="ECO:0007669"/>
    <property type="project" value="UniProtKB-EC"/>
</dbReference>
<dbReference type="PROSITE" id="PS00428">
    <property type="entry name" value="FTSW_RODA_SPOVE"/>
    <property type="match status" value="1"/>
</dbReference>
<keyword evidence="11 23" id="KW-0472">Membrane</keyword>
<dbReference type="GO" id="GO:0071555">
    <property type="term" value="P:cell wall organization"/>
    <property type="evidence" value="ECO:0007669"/>
    <property type="project" value="UniProtKB-KW"/>
</dbReference>
<dbReference type="InterPro" id="IPR018365">
    <property type="entry name" value="Cell_cycle_FtsW-rel_CS"/>
</dbReference>
<dbReference type="GO" id="GO:0005886">
    <property type="term" value="C:plasma membrane"/>
    <property type="evidence" value="ECO:0007669"/>
    <property type="project" value="UniProtKB-SubCell"/>
</dbReference>
<gene>
    <name evidence="24" type="primary">spoVE_2</name>
    <name evidence="24" type="ORF">ADA01nite_23540</name>
</gene>
<name>A0A511V7H0_9BACL</name>
<evidence type="ECO:0000256" key="13">
    <source>
        <dbReference type="ARBA" id="ARBA00023316"/>
    </source>
</evidence>
<evidence type="ECO:0000256" key="4">
    <source>
        <dbReference type="ARBA" id="ARBA00022618"/>
    </source>
</evidence>
<feature type="compositionally biased region" description="Basic residues" evidence="22">
    <location>
        <begin position="384"/>
        <end position="397"/>
    </location>
</feature>
<feature type="transmembrane region" description="Helical" evidence="23">
    <location>
        <begin position="113"/>
        <end position="130"/>
    </location>
</feature>
<keyword evidence="13" id="KW-0961">Cell wall biogenesis/degradation</keyword>
<evidence type="ECO:0000256" key="21">
    <source>
        <dbReference type="ARBA" id="ARBA00049966"/>
    </source>
</evidence>
<keyword evidence="5" id="KW-0328">Glycosyltransferase</keyword>
<proteinExistence type="inferred from homology"/>
<evidence type="ECO:0000256" key="3">
    <source>
        <dbReference type="ARBA" id="ARBA00022475"/>
    </source>
</evidence>
<feature type="transmembrane region" description="Helical" evidence="23">
    <location>
        <begin position="9"/>
        <end position="29"/>
    </location>
</feature>
<evidence type="ECO:0000256" key="17">
    <source>
        <dbReference type="ARBA" id="ARBA00041185"/>
    </source>
</evidence>
<evidence type="ECO:0000256" key="23">
    <source>
        <dbReference type="SAM" id="Phobius"/>
    </source>
</evidence>
<feature type="transmembrane region" description="Helical" evidence="23">
    <location>
        <begin position="142"/>
        <end position="159"/>
    </location>
</feature>
<evidence type="ECO:0000256" key="15">
    <source>
        <dbReference type="ARBA" id="ARBA00033270"/>
    </source>
</evidence>
<evidence type="ECO:0000256" key="2">
    <source>
        <dbReference type="ARBA" id="ARBA00004752"/>
    </source>
</evidence>
<keyword evidence="12" id="KW-0131">Cell cycle</keyword>
<comment type="subcellular location">
    <subcellularLocation>
        <location evidence="1">Cell membrane</location>
        <topology evidence="1">Multi-pass membrane protein</topology>
    </subcellularLocation>
</comment>
<dbReference type="RefSeq" id="WP_146810148.1">
    <property type="nucleotide sequence ID" value="NZ_BJXX01000103.1"/>
</dbReference>
<evidence type="ECO:0000256" key="5">
    <source>
        <dbReference type="ARBA" id="ARBA00022676"/>
    </source>
</evidence>
<feature type="transmembrane region" description="Helical" evidence="23">
    <location>
        <begin position="341"/>
        <end position="362"/>
    </location>
</feature>
<dbReference type="GO" id="GO:0032153">
    <property type="term" value="C:cell division site"/>
    <property type="evidence" value="ECO:0007669"/>
    <property type="project" value="TreeGrafter"/>
</dbReference>
<keyword evidence="3" id="KW-1003">Cell membrane</keyword>
<comment type="caution">
    <text evidence="24">The sequence shown here is derived from an EMBL/GenBank/DDBJ whole genome shotgun (WGS) entry which is preliminary data.</text>
</comment>
<reference evidence="24 25" key="1">
    <citation type="submission" date="2019-07" db="EMBL/GenBank/DDBJ databases">
        <title>Whole genome shotgun sequence of Aneurinibacillus danicus NBRC 102444.</title>
        <authorList>
            <person name="Hosoyama A."/>
            <person name="Uohara A."/>
            <person name="Ohji S."/>
            <person name="Ichikawa N."/>
        </authorList>
    </citation>
    <scope>NUCLEOTIDE SEQUENCE [LARGE SCALE GENOMIC DNA]</scope>
    <source>
        <strain evidence="24 25">NBRC 102444</strain>
    </source>
</reference>
<evidence type="ECO:0000256" key="11">
    <source>
        <dbReference type="ARBA" id="ARBA00023136"/>
    </source>
</evidence>
<feature type="transmembrane region" description="Helical" evidence="23">
    <location>
        <begin position="74"/>
        <end position="93"/>
    </location>
</feature>
<feature type="transmembrane region" description="Helical" evidence="23">
    <location>
        <begin position="186"/>
        <end position="207"/>
    </location>
</feature>
<comment type="catalytic activity">
    <reaction evidence="20">
        <text>[GlcNAc-(1-&gt;4)-Mur2Ac(oyl-L-Ala-gamma-D-Glu-L-Lys-D-Ala-D-Ala)](n)-di-trans,octa-cis-undecaprenyl diphosphate + beta-D-GlcNAc-(1-&gt;4)-Mur2Ac(oyl-L-Ala-gamma-D-Glu-L-Lys-D-Ala-D-Ala)-di-trans,octa-cis-undecaprenyl diphosphate = [GlcNAc-(1-&gt;4)-Mur2Ac(oyl-L-Ala-gamma-D-Glu-L-Lys-D-Ala-D-Ala)](n+1)-di-trans,octa-cis-undecaprenyl diphosphate + di-trans,octa-cis-undecaprenyl diphosphate + H(+)</text>
        <dbReference type="Rhea" id="RHEA:23708"/>
        <dbReference type="Rhea" id="RHEA-COMP:9602"/>
        <dbReference type="Rhea" id="RHEA-COMP:9603"/>
        <dbReference type="ChEBI" id="CHEBI:15378"/>
        <dbReference type="ChEBI" id="CHEBI:58405"/>
        <dbReference type="ChEBI" id="CHEBI:60033"/>
        <dbReference type="ChEBI" id="CHEBI:78435"/>
        <dbReference type="EC" id="2.4.99.28"/>
    </reaction>
</comment>
<keyword evidence="7 23" id="KW-0812">Transmembrane</keyword>
<keyword evidence="9" id="KW-0573">Peptidoglycan synthesis</keyword>
<dbReference type="AlphaFoldDB" id="A0A511V7H0"/>
<dbReference type="NCBIfam" id="TIGR02614">
    <property type="entry name" value="ftsW"/>
    <property type="match status" value="1"/>
</dbReference>
<dbReference type="GO" id="GO:0051301">
    <property type="term" value="P:cell division"/>
    <property type="evidence" value="ECO:0007669"/>
    <property type="project" value="UniProtKB-KW"/>
</dbReference>
<evidence type="ECO:0000256" key="8">
    <source>
        <dbReference type="ARBA" id="ARBA00022960"/>
    </source>
</evidence>
<evidence type="ECO:0000256" key="1">
    <source>
        <dbReference type="ARBA" id="ARBA00004651"/>
    </source>
</evidence>
<keyword evidence="4" id="KW-0132">Cell division</keyword>
<dbReference type="InterPro" id="IPR013437">
    <property type="entry name" value="FtsW"/>
</dbReference>
<dbReference type="Proteomes" id="UP000321157">
    <property type="component" value="Unassembled WGS sequence"/>
</dbReference>
<dbReference type="InterPro" id="IPR001182">
    <property type="entry name" value="FtsW/RodA"/>
</dbReference>
<feature type="transmembrane region" description="Helical" evidence="23">
    <location>
        <begin position="266"/>
        <end position="290"/>
    </location>
</feature>
<keyword evidence="6" id="KW-0808">Transferase</keyword>
<evidence type="ECO:0000256" key="9">
    <source>
        <dbReference type="ARBA" id="ARBA00022984"/>
    </source>
</evidence>
<keyword evidence="8" id="KW-0133">Cell shape</keyword>
<dbReference type="GO" id="GO:0009252">
    <property type="term" value="P:peptidoglycan biosynthetic process"/>
    <property type="evidence" value="ECO:0007669"/>
    <property type="project" value="UniProtKB-KW"/>
</dbReference>
<evidence type="ECO:0000256" key="12">
    <source>
        <dbReference type="ARBA" id="ARBA00023306"/>
    </source>
</evidence>
<dbReference type="GO" id="GO:0008360">
    <property type="term" value="P:regulation of cell shape"/>
    <property type="evidence" value="ECO:0007669"/>
    <property type="project" value="UniProtKB-KW"/>
</dbReference>
<sequence>MNKRGRPDFWLLILTFIIVCFGVVVVYSASSIEAIDTYGDAAYYVKNHLVRVGLGIFIMLVAMNIPFTFYKKYFFHVLSFSYFLLVAVLIPGVGAKRNGARSWLDIGPLQIQPAEFAKIALIIYLAGIIAKKGEKFWDLKKGFIPAVVVVSLFFVMIAIQPDLGSAAILALTAASVIYVGGARLKYLLILGIPLLLFGVVYTFLSAYRLNRFLVFLNPWDDGMDGLGWGYQLTQSFSALAHGGIIGTGLGKSIEKYLYLPEVHTDFIFAIIGEEFGFIGVLCFLFTYLFLLWRMMFIAISSEDVFSKLVGYGVASMIAIQIFINIGGVIGAIPLTGVPLPLISYGGSSLLVTLLGIGVTLSISREIDRQKMREAMSSITQKKAPPMRKIHAPRRYKG</sequence>
<comment type="similarity">
    <text evidence="16">Belongs to the SEDS family. FtsW subfamily.</text>
</comment>
<dbReference type="GO" id="GO:0015648">
    <property type="term" value="F:lipid-linked peptidoglycan transporter activity"/>
    <property type="evidence" value="ECO:0007669"/>
    <property type="project" value="TreeGrafter"/>
</dbReference>
<evidence type="ECO:0000313" key="24">
    <source>
        <dbReference type="EMBL" id="GEN34894.1"/>
    </source>
</evidence>
<protein>
    <recommendedName>
        <fullName evidence="17">Probable peptidoglycan glycosyltransferase FtsW</fullName>
        <ecNumber evidence="19">2.4.99.28</ecNumber>
    </recommendedName>
    <alternativeName>
        <fullName evidence="18">Cell division protein FtsW</fullName>
    </alternativeName>
    <alternativeName>
        <fullName evidence="15">Cell wall polymerase</fullName>
    </alternativeName>
    <alternativeName>
        <fullName evidence="14">Peptidoglycan polymerase</fullName>
    </alternativeName>
</protein>
<dbReference type="PANTHER" id="PTHR30474">
    <property type="entry name" value="CELL CYCLE PROTEIN"/>
    <property type="match status" value="1"/>
</dbReference>
<evidence type="ECO:0000256" key="20">
    <source>
        <dbReference type="ARBA" id="ARBA00049902"/>
    </source>
</evidence>
<dbReference type="EC" id="2.4.99.28" evidence="19"/>
<evidence type="ECO:0000256" key="6">
    <source>
        <dbReference type="ARBA" id="ARBA00022679"/>
    </source>
</evidence>
<feature type="transmembrane region" description="Helical" evidence="23">
    <location>
        <begin position="49"/>
        <end position="67"/>
    </location>
</feature>
<feature type="transmembrane region" description="Helical" evidence="23">
    <location>
        <begin position="165"/>
        <end position="181"/>
    </location>
</feature>
<evidence type="ECO:0000256" key="7">
    <source>
        <dbReference type="ARBA" id="ARBA00022692"/>
    </source>
</evidence>
<comment type="function">
    <text evidence="21">Peptidoglycan polymerase that is essential for cell division.</text>
</comment>
<comment type="pathway">
    <text evidence="2">Cell wall biogenesis; peptidoglycan biosynthesis.</text>
</comment>
<accession>A0A511V7H0</accession>
<evidence type="ECO:0000256" key="22">
    <source>
        <dbReference type="SAM" id="MobiDB-lite"/>
    </source>
</evidence>
<feature type="region of interest" description="Disordered" evidence="22">
    <location>
        <begin position="376"/>
        <end position="397"/>
    </location>
</feature>
<dbReference type="PANTHER" id="PTHR30474:SF2">
    <property type="entry name" value="PEPTIDOGLYCAN GLYCOSYLTRANSFERASE FTSW-RELATED"/>
    <property type="match status" value="1"/>
</dbReference>
<evidence type="ECO:0000256" key="19">
    <source>
        <dbReference type="ARBA" id="ARBA00044770"/>
    </source>
</evidence>
<keyword evidence="10 23" id="KW-1133">Transmembrane helix</keyword>
<dbReference type="EMBL" id="BJXX01000103">
    <property type="protein sequence ID" value="GEN34894.1"/>
    <property type="molecule type" value="Genomic_DNA"/>
</dbReference>
<feature type="transmembrane region" description="Helical" evidence="23">
    <location>
        <begin position="311"/>
        <end position="335"/>
    </location>
</feature>
<dbReference type="OrthoDB" id="9812661at2"/>
<keyword evidence="25" id="KW-1185">Reference proteome</keyword>
<evidence type="ECO:0000256" key="16">
    <source>
        <dbReference type="ARBA" id="ARBA00038053"/>
    </source>
</evidence>
<evidence type="ECO:0000313" key="25">
    <source>
        <dbReference type="Proteomes" id="UP000321157"/>
    </source>
</evidence>
<evidence type="ECO:0000256" key="14">
    <source>
        <dbReference type="ARBA" id="ARBA00032370"/>
    </source>
</evidence>
<organism evidence="24 25">
    <name type="scientific">Aneurinibacillus danicus</name>
    <dbReference type="NCBI Taxonomy" id="267746"/>
    <lineage>
        <taxon>Bacteria</taxon>
        <taxon>Bacillati</taxon>
        <taxon>Bacillota</taxon>
        <taxon>Bacilli</taxon>
        <taxon>Bacillales</taxon>
        <taxon>Paenibacillaceae</taxon>
        <taxon>Aneurinibacillus group</taxon>
        <taxon>Aneurinibacillus</taxon>
    </lineage>
</organism>